<dbReference type="Proteomes" id="UP000050761">
    <property type="component" value="Unassembled WGS sequence"/>
</dbReference>
<evidence type="ECO:0000313" key="3">
    <source>
        <dbReference type="WBParaSite" id="HPBE_0002381801-mRNA-1"/>
    </source>
</evidence>
<evidence type="ECO:0000313" key="1">
    <source>
        <dbReference type="EMBL" id="VDP41207.1"/>
    </source>
</evidence>
<protein>
    <submittedName>
        <fullName evidence="3">MICOS complex subunit MIC13</fullName>
    </submittedName>
</protein>
<dbReference type="OrthoDB" id="6347891at2759"/>
<dbReference type="AlphaFoldDB" id="A0A183GM98"/>
<accession>A0A3P8CMW6</accession>
<gene>
    <name evidence="1" type="ORF">HPBE_LOCUS23817</name>
</gene>
<evidence type="ECO:0000313" key="2">
    <source>
        <dbReference type="Proteomes" id="UP000050761"/>
    </source>
</evidence>
<dbReference type="WBParaSite" id="HPBE_0002381801-mRNA-1">
    <property type="protein sequence ID" value="HPBE_0002381801-mRNA-1"/>
    <property type="gene ID" value="HPBE_0002381801"/>
</dbReference>
<organism evidence="2 3">
    <name type="scientific">Heligmosomoides polygyrus</name>
    <name type="common">Parasitic roundworm</name>
    <dbReference type="NCBI Taxonomy" id="6339"/>
    <lineage>
        <taxon>Eukaryota</taxon>
        <taxon>Metazoa</taxon>
        <taxon>Ecdysozoa</taxon>
        <taxon>Nematoda</taxon>
        <taxon>Chromadorea</taxon>
        <taxon>Rhabditida</taxon>
        <taxon>Rhabditina</taxon>
        <taxon>Rhabditomorpha</taxon>
        <taxon>Strongyloidea</taxon>
        <taxon>Heligmosomidae</taxon>
        <taxon>Heligmosomoides</taxon>
    </lineage>
</organism>
<name>A0A183GM98_HELPZ</name>
<proteinExistence type="predicted"/>
<dbReference type="Pfam" id="PF15054">
    <property type="entry name" value="DUF4535"/>
    <property type="match status" value="1"/>
</dbReference>
<dbReference type="EMBL" id="UZAH01035517">
    <property type="protein sequence ID" value="VDP41207.1"/>
    <property type="molecule type" value="Genomic_DNA"/>
</dbReference>
<sequence length="50" mass="5603">MGALSHLFSICVGAYGGAYFAQNYEIGKVPSITELAKKLESYIQEYKKER</sequence>
<accession>A0A183GM98</accession>
<reference evidence="1 2" key="1">
    <citation type="submission" date="2018-11" db="EMBL/GenBank/DDBJ databases">
        <authorList>
            <consortium name="Pathogen Informatics"/>
        </authorList>
    </citation>
    <scope>NUCLEOTIDE SEQUENCE [LARGE SCALE GENOMIC DNA]</scope>
</reference>
<keyword evidence="2" id="KW-1185">Reference proteome</keyword>
<dbReference type="InterPro" id="IPR027854">
    <property type="entry name" value="STMP1"/>
</dbReference>
<reference evidence="3" key="2">
    <citation type="submission" date="2019-09" db="UniProtKB">
        <authorList>
            <consortium name="WormBaseParasite"/>
        </authorList>
    </citation>
    <scope>IDENTIFICATION</scope>
</reference>